<evidence type="ECO:0000256" key="1">
    <source>
        <dbReference type="SAM" id="Phobius"/>
    </source>
</evidence>
<dbReference type="OrthoDB" id="281633at2"/>
<sequence length="152" mass="16210">MSYMIAAIPMLLYAAALILGLAGVPLGFADQSLSPLAQWMLVLSLGVQSLWAAFAHSAMRERVAESIGWEVSPFQLEIAGANLGIGLGAIAASMLGEPSGWAIFFVAAGFLWSAAATHLKDMFTEANFAINNAGPIFWWDLLTPLTLLIALW</sequence>
<evidence type="ECO:0000313" key="2">
    <source>
        <dbReference type="EMBL" id="ODA66682.1"/>
    </source>
</evidence>
<protein>
    <submittedName>
        <fullName evidence="2">Uncharacterized protein</fullName>
    </submittedName>
</protein>
<feature type="transmembrane region" description="Helical" evidence="1">
    <location>
        <begin position="76"/>
        <end position="95"/>
    </location>
</feature>
<accession>A0A1E2RX04</accession>
<keyword evidence="1" id="KW-0812">Transmembrane</keyword>
<dbReference type="EMBL" id="MASI01000006">
    <property type="protein sequence ID" value="ODA66682.1"/>
    <property type="molecule type" value="Genomic_DNA"/>
</dbReference>
<feature type="transmembrane region" description="Helical" evidence="1">
    <location>
        <begin position="101"/>
        <end position="119"/>
    </location>
</feature>
<organism evidence="2 3">
    <name type="scientific">Methyloligella halotolerans</name>
    <dbReference type="NCBI Taxonomy" id="1177755"/>
    <lineage>
        <taxon>Bacteria</taxon>
        <taxon>Pseudomonadati</taxon>
        <taxon>Pseudomonadota</taxon>
        <taxon>Alphaproteobacteria</taxon>
        <taxon>Hyphomicrobiales</taxon>
        <taxon>Hyphomicrobiaceae</taxon>
        <taxon>Methyloligella</taxon>
    </lineage>
</organism>
<dbReference type="AlphaFoldDB" id="A0A1E2RX04"/>
<dbReference type="RefSeq" id="WP_069095642.1">
    <property type="nucleotide sequence ID" value="NZ_MASI01000006.1"/>
</dbReference>
<comment type="caution">
    <text evidence="2">The sequence shown here is derived from an EMBL/GenBank/DDBJ whole genome shotgun (WGS) entry which is preliminary data.</text>
</comment>
<feature type="transmembrane region" description="Helical" evidence="1">
    <location>
        <begin position="39"/>
        <end position="55"/>
    </location>
</feature>
<keyword evidence="1" id="KW-0472">Membrane</keyword>
<evidence type="ECO:0000313" key="3">
    <source>
        <dbReference type="Proteomes" id="UP000095087"/>
    </source>
</evidence>
<keyword evidence="3" id="KW-1185">Reference proteome</keyword>
<reference evidence="2 3" key="1">
    <citation type="submission" date="2016-07" db="EMBL/GenBank/DDBJ databases">
        <title>Draft genome sequence of Methyloligella halotolerans C2T (VKM B-2706T=CCUG 61687T=DSM 25045T), a halotolerant polyhydroxybutyrate accumulating methylotroph.</title>
        <authorList>
            <person name="Vasilenko O.V."/>
            <person name="Doronina N.V."/>
            <person name="Poroshina M.N."/>
            <person name="Tarlachkov S.V."/>
            <person name="Trotsenko Y.A."/>
        </authorList>
    </citation>
    <scope>NUCLEOTIDE SEQUENCE [LARGE SCALE GENOMIC DNA]</scope>
    <source>
        <strain evidence="2 3">VKM B-2706</strain>
    </source>
</reference>
<dbReference type="STRING" id="1177755.A7A08_02450"/>
<gene>
    <name evidence="2" type="ORF">A7A08_02450</name>
</gene>
<dbReference type="Proteomes" id="UP000095087">
    <property type="component" value="Unassembled WGS sequence"/>
</dbReference>
<dbReference type="Pfam" id="PF20589">
    <property type="entry name" value="DUF6790"/>
    <property type="match status" value="1"/>
</dbReference>
<keyword evidence="1" id="KW-1133">Transmembrane helix</keyword>
<proteinExistence type="predicted"/>
<name>A0A1E2RX04_9HYPH</name>
<dbReference type="InterPro" id="IPR046740">
    <property type="entry name" value="DUF6790"/>
</dbReference>